<sequence>KSTRPSLYQIQEWIWEFLGWLLGTFVITGTVILLHKSNQTFVTDWHYNVQLSTLVAVLAQVTQSLLLFTTQSCISQLKWTWFKKGHPTLDLERYDQASRGPWGSLRILVRLSKQPY</sequence>
<proteinExistence type="predicted"/>
<dbReference type="PANTHER" id="PTHR35394">
    <property type="entry name" value="DUF3176 DOMAIN-CONTAINING PROTEIN"/>
    <property type="match status" value="1"/>
</dbReference>
<dbReference type="Proteomes" id="UP000244855">
    <property type="component" value="Unassembled WGS sequence"/>
</dbReference>
<dbReference type="Pfam" id="PF11374">
    <property type="entry name" value="DUF3176"/>
    <property type="match status" value="1"/>
</dbReference>
<organism evidence="2 3">
    <name type="scientific">Periconia macrospinosa</name>
    <dbReference type="NCBI Taxonomy" id="97972"/>
    <lineage>
        <taxon>Eukaryota</taxon>
        <taxon>Fungi</taxon>
        <taxon>Dikarya</taxon>
        <taxon>Ascomycota</taxon>
        <taxon>Pezizomycotina</taxon>
        <taxon>Dothideomycetes</taxon>
        <taxon>Pleosporomycetidae</taxon>
        <taxon>Pleosporales</taxon>
        <taxon>Massarineae</taxon>
        <taxon>Periconiaceae</taxon>
        <taxon>Periconia</taxon>
    </lineage>
</organism>
<keyword evidence="3" id="KW-1185">Reference proteome</keyword>
<keyword evidence="1" id="KW-0812">Transmembrane</keyword>
<dbReference type="AlphaFoldDB" id="A0A2V1DUQ0"/>
<protein>
    <submittedName>
        <fullName evidence="2">Uncharacterized protein</fullName>
    </submittedName>
</protein>
<dbReference type="STRING" id="97972.A0A2V1DUQ0"/>
<feature type="non-terminal residue" evidence="2">
    <location>
        <position position="116"/>
    </location>
</feature>
<gene>
    <name evidence="2" type="ORF">DM02DRAFT_489062</name>
</gene>
<evidence type="ECO:0000256" key="1">
    <source>
        <dbReference type="SAM" id="Phobius"/>
    </source>
</evidence>
<keyword evidence="1" id="KW-1133">Transmembrane helix</keyword>
<evidence type="ECO:0000313" key="3">
    <source>
        <dbReference type="Proteomes" id="UP000244855"/>
    </source>
</evidence>
<dbReference type="InterPro" id="IPR021514">
    <property type="entry name" value="DUF3176"/>
</dbReference>
<feature type="transmembrane region" description="Helical" evidence="1">
    <location>
        <begin position="12"/>
        <end position="35"/>
    </location>
</feature>
<feature type="non-terminal residue" evidence="2">
    <location>
        <position position="1"/>
    </location>
</feature>
<dbReference type="EMBL" id="KZ805364">
    <property type="protein sequence ID" value="PVI00994.1"/>
    <property type="molecule type" value="Genomic_DNA"/>
</dbReference>
<dbReference type="PANTHER" id="PTHR35394:SF5">
    <property type="entry name" value="DUF3176 DOMAIN-CONTAINING PROTEIN"/>
    <property type="match status" value="1"/>
</dbReference>
<dbReference type="OrthoDB" id="5242705at2759"/>
<reference evidence="2 3" key="1">
    <citation type="journal article" date="2018" name="Sci. Rep.">
        <title>Comparative genomics provides insights into the lifestyle and reveals functional heterogeneity of dark septate endophytic fungi.</title>
        <authorList>
            <person name="Knapp D.G."/>
            <person name="Nemeth J.B."/>
            <person name="Barry K."/>
            <person name="Hainaut M."/>
            <person name="Henrissat B."/>
            <person name="Johnson J."/>
            <person name="Kuo A."/>
            <person name="Lim J.H.P."/>
            <person name="Lipzen A."/>
            <person name="Nolan M."/>
            <person name="Ohm R.A."/>
            <person name="Tamas L."/>
            <person name="Grigoriev I.V."/>
            <person name="Spatafora J.W."/>
            <person name="Nagy L.G."/>
            <person name="Kovacs G.M."/>
        </authorList>
    </citation>
    <scope>NUCLEOTIDE SEQUENCE [LARGE SCALE GENOMIC DNA]</scope>
    <source>
        <strain evidence="2 3">DSE2036</strain>
    </source>
</reference>
<accession>A0A2V1DUQ0</accession>
<name>A0A2V1DUQ0_9PLEO</name>
<keyword evidence="1" id="KW-0472">Membrane</keyword>
<evidence type="ECO:0000313" key="2">
    <source>
        <dbReference type="EMBL" id="PVI00994.1"/>
    </source>
</evidence>
<feature type="transmembrane region" description="Helical" evidence="1">
    <location>
        <begin position="47"/>
        <end position="68"/>
    </location>
</feature>